<name>A0A8J2V994_9FLAO</name>
<evidence type="ECO:0000313" key="4">
    <source>
        <dbReference type="EMBL" id="GGD91005.1"/>
    </source>
</evidence>
<keyword evidence="2" id="KW-0732">Signal</keyword>
<dbReference type="Gene3D" id="3.20.20.140">
    <property type="entry name" value="Metal-dependent hydrolases"/>
    <property type="match status" value="2"/>
</dbReference>
<gene>
    <name evidence="4" type="ORF">GCM10011312_13500</name>
</gene>
<accession>A0A8J2V994</accession>
<dbReference type="PANTHER" id="PTHR43135:SF3">
    <property type="entry name" value="ALPHA-D-RIBOSE 1-METHYLPHOSPHONATE 5-TRIPHOSPHATE DIPHOSPHATASE"/>
    <property type="match status" value="1"/>
</dbReference>
<feature type="domain" description="Amidohydrolase-related" evidence="3">
    <location>
        <begin position="838"/>
        <end position="920"/>
    </location>
</feature>
<organism evidence="4 5">
    <name type="scientific">Planktosalinus lacus</name>
    <dbReference type="NCBI Taxonomy" id="1526573"/>
    <lineage>
        <taxon>Bacteria</taxon>
        <taxon>Pseudomonadati</taxon>
        <taxon>Bacteroidota</taxon>
        <taxon>Flavobacteriia</taxon>
        <taxon>Flavobacteriales</taxon>
        <taxon>Flavobacteriaceae</taxon>
        <taxon>Planktosalinus</taxon>
    </lineage>
</organism>
<feature type="signal peptide" evidence="2">
    <location>
        <begin position="1"/>
        <end position="19"/>
    </location>
</feature>
<evidence type="ECO:0000259" key="3">
    <source>
        <dbReference type="Pfam" id="PF01979"/>
    </source>
</evidence>
<reference evidence="4" key="1">
    <citation type="journal article" date="2014" name="Int. J. Syst. Evol. Microbiol.">
        <title>Complete genome sequence of Corynebacterium casei LMG S-19264T (=DSM 44701T), isolated from a smear-ripened cheese.</title>
        <authorList>
            <consortium name="US DOE Joint Genome Institute (JGI-PGF)"/>
            <person name="Walter F."/>
            <person name="Albersmeier A."/>
            <person name="Kalinowski J."/>
            <person name="Ruckert C."/>
        </authorList>
    </citation>
    <scope>NUCLEOTIDE SEQUENCE</scope>
    <source>
        <strain evidence="4">CGMCC 1.12924</strain>
    </source>
</reference>
<dbReference type="InterPro" id="IPR006680">
    <property type="entry name" value="Amidohydro-rel"/>
</dbReference>
<evidence type="ECO:0000256" key="2">
    <source>
        <dbReference type="SAM" id="SignalP"/>
    </source>
</evidence>
<dbReference type="Proteomes" id="UP000652231">
    <property type="component" value="Unassembled WGS sequence"/>
</dbReference>
<dbReference type="Pfam" id="PF01979">
    <property type="entry name" value="Amidohydro_1"/>
    <property type="match status" value="1"/>
</dbReference>
<feature type="chain" id="PRO_5035259379" evidence="2">
    <location>
        <begin position="20"/>
        <end position="992"/>
    </location>
</feature>
<dbReference type="RefSeq" id="WP_188440870.1">
    <property type="nucleotide sequence ID" value="NZ_BMGK01000005.1"/>
</dbReference>
<protein>
    <submittedName>
        <fullName evidence="4">Periplasmic amidohydrolase</fullName>
    </submittedName>
</protein>
<evidence type="ECO:0000313" key="5">
    <source>
        <dbReference type="Proteomes" id="UP000652231"/>
    </source>
</evidence>
<dbReference type="AlphaFoldDB" id="A0A8J2V994"/>
<dbReference type="SUPFAM" id="SSF51338">
    <property type="entry name" value="Composite domain of metallo-dependent hydrolases"/>
    <property type="match status" value="2"/>
</dbReference>
<dbReference type="InterPro" id="IPR011059">
    <property type="entry name" value="Metal-dep_hydrolase_composite"/>
</dbReference>
<dbReference type="EMBL" id="BMGK01000005">
    <property type="protein sequence ID" value="GGD91005.1"/>
    <property type="molecule type" value="Genomic_DNA"/>
</dbReference>
<dbReference type="SUPFAM" id="SSF51556">
    <property type="entry name" value="Metallo-dependent hydrolases"/>
    <property type="match status" value="1"/>
</dbReference>
<sequence length="992" mass="110765">MKKLLLLFPTILCALLVSSQEYFPKNDGVSHPNNTFTAFTNATIYVTPSQKIEGGTLLVQNGKVVNVGKNVTVPANATTVDLQGKHIYPSFVDPYTDFGVEKPKRQGGGRSAQYEPSRSGYYWNDHIRTDINAYEKFKFDDKKAKEFVEAGFGAVSTHHQDGVARGTGMVVALNTQGNNNERVLQQKATQHFSFSRSLEMQQAYPSSVMGSMALLRQMYYDAQWYEDGNSTTKDLALEALIAHKNLPSIFESGDKLNNLRADKVGDVFDIQYTIVGSGYEYENINEVKATNATYIIPLNFPDAYDVSNTYQAAYVSLSDMRRWNQAPQNPKTLADNNITFAFTTHDLKSPKELIAKVRKAMEYGLTFEKALEALTTVPAQILKNNRVGNLNTNAHANFIITSGPLFEKETTLYENWIQGGRHEINDMSQKDIRGKYELMVAGTAYELAITGEPGKPKAEVKQDTVKHKSNLSYTKKWMELSFTKDDETYRMTGIVSNTSDDLSGRLVLPNGNETSFRARKTGPAEEAGEEKKAEEKSSPQVMPVTYPNIAYGNSTLPRAQDILFKNATVWTGEEAGILEETDVLIKNGKISRIGKNLSAGGAQVVDATGKHLTAGIIDEHSHLALSSVNEGGHNSSAEVTMEDVVDPDDIGVYRALAGGVTSAQLLHGSANPIGGRSAVVKFKWGENAENMIYDNSPKFIKFALGENVKQSNWGSNSRFPQSRMGVEQVFTDYFNQALEYEAKKKSGKPYRHDEEMETLVEILNGDRYISCHSYVQSEINMLMKVAEKFDFNINTFTHILEGYKVAETMEKHGVVGASTFSDWWGYKYEVNDAIPYNAAIMYNAGLNVSINSDDGEMIRRLNQEAAKTVKYGGVPEYEAWKMVTINPAKMLHIDDRVGSIKEGKDADVVLWNDHPLSMYSKPEKTLIEGAVYFDLEQDLQKRNAVKKERNDLITMMLNEKNGGGKTQAPRQKPQRDFHCETDHLEEGFHTHH</sequence>
<feature type="region of interest" description="Disordered" evidence="1">
    <location>
        <begin position="505"/>
        <end position="539"/>
    </location>
</feature>
<reference evidence="4" key="2">
    <citation type="submission" date="2020-09" db="EMBL/GenBank/DDBJ databases">
        <authorList>
            <person name="Sun Q."/>
            <person name="Zhou Y."/>
        </authorList>
    </citation>
    <scope>NUCLEOTIDE SEQUENCE</scope>
    <source>
        <strain evidence="4">CGMCC 1.12924</strain>
    </source>
</reference>
<proteinExistence type="predicted"/>
<dbReference type="GO" id="GO:0016810">
    <property type="term" value="F:hydrolase activity, acting on carbon-nitrogen (but not peptide) bonds"/>
    <property type="evidence" value="ECO:0007669"/>
    <property type="project" value="InterPro"/>
</dbReference>
<dbReference type="Gene3D" id="2.30.40.10">
    <property type="entry name" value="Urease, subunit C, domain 1"/>
    <property type="match status" value="1"/>
</dbReference>
<dbReference type="InterPro" id="IPR032466">
    <property type="entry name" value="Metal_Hydrolase"/>
</dbReference>
<dbReference type="InterPro" id="IPR051781">
    <property type="entry name" value="Metallo-dep_Hydrolase"/>
</dbReference>
<keyword evidence="5" id="KW-1185">Reference proteome</keyword>
<comment type="caution">
    <text evidence="4">The sequence shown here is derived from an EMBL/GenBank/DDBJ whole genome shotgun (WGS) entry which is preliminary data.</text>
</comment>
<dbReference type="CDD" id="cd01309">
    <property type="entry name" value="Met_dep_hydrolase_C"/>
    <property type="match status" value="1"/>
</dbReference>
<dbReference type="PANTHER" id="PTHR43135">
    <property type="entry name" value="ALPHA-D-RIBOSE 1-METHYLPHOSPHONATE 5-TRIPHOSPHATE DIPHOSPHATASE"/>
    <property type="match status" value="1"/>
</dbReference>
<evidence type="ECO:0000256" key="1">
    <source>
        <dbReference type="SAM" id="MobiDB-lite"/>
    </source>
</evidence>